<evidence type="ECO:0000313" key="10">
    <source>
        <dbReference type="EMBL" id="VAW93001.1"/>
    </source>
</evidence>
<dbReference type="GO" id="GO:0045436">
    <property type="term" value="F:lycopene beta cyclase activity"/>
    <property type="evidence" value="ECO:0007669"/>
    <property type="project" value="UniProtKB-ARBA"/>
</dbReference>
<dbReference type="GO" id="GO:0016120">
    <property type="term" value="P:carotene biosynthetic process"/>
    <property type="evidence" value="ECO:0007669"/>
    <property type="project" value="UniProtKB-ARBA"/>
</dbReference>
<keyword evidence="6 8" id="KW-0472">Membrane</keyword>
<protein>
    <recommendedName>
        <fullName evidence="9">Lycopene cyclase domain-containing protein</fullName>
    </recommendedName>
</protein>
<evidence type="ECO:0000256" key="5">
    <source>
        <dbReference type="ARBA" id="ARBA00022989"/>
    </source>
</evidence>
<keyword evidence="5 8" id="KW-1133">Transmembrane helix</keyword>
<comment type="subcellular location">
    <subcellularLocation>
        <location evidence="1">Membrane</location>
        <topology evidence="1">Multi-pass membrane protein</topology>
    </subcellularLocation>
</comment>
<evidence type="ECO:0000259" key="9">
    <source>
        <dbReference type="Pfam" id="PF18916"/>
    </source>
</evidence>
<comment type="pathway">
    <text evidence="2">Carotenoid biosynthesis.</text>
</comment>
<dbReference type="GO" id="GO:0016020">
    <property type="term" value="C:membrane"/>
    <property type="evidence" value="ECO:0007669"/>
    <property type="project" value="UniProtKB-SubCell"/>
</dbReference>
<organism evidence="10">
    <name type="scientific">hydrothermal vent metagenome</name>
    <dbReference type="NCBI Taxonomy" id="652676"/>
    <lineage>
        <taxon>unclassified sequences</taxon>
        <taxon>metagenomes</taxon>
        <taxon>ecological metagenomes</taxon>
    </lineage>
</organism>
<feature type="transmembrane region" description="Helical" evidence="8">
    <location>
        <begin position="133"/>
        <end position="150"/>
    </location>
</feature>
<dbReference type="AlphaFoldDB" id="A0A3B0ZMU7"/>
<evidence type="ECO:0000256" key="3">
    <source>
        <dbReference type="ARBA" id="ARBA00022692"/>
    </source>
</evidence>
<dbReference type="GO" id="GO:0016117">
    <property type="term" value="P:carotenoid biosynthetic process"/>
    <property type="evidence" value="ECO:0007669"/>
    <property type="project" value="UniProtKB-KW"/>
</dbReference>
<feature type="transmembrane region" description="Helical" evidence="8">
    <location>
        <begin position="196"/>
        <end position="217"/>
    </location>
</feature>
<feature type="transmembrane region" description="Helical" evidence="8">
    <location>
        <begin position="159"/>
        <end position="176"/>
    </location>
</feature>
<evidence type="ECO:0000256" key="6">
    <source>
        <dbReference type="ARBA" id="ARBA00023136"/>
    </source>
</evidence>
<accession>A0A3B0ZMU7</accession>
<dbReference type="Pfam" id="PF18916">
    <property type="entry name" value="Lycopene_cyc"/>
    <property type="match status" value="1"/>
</dbReference>
<keyword evidence="3 8" id="KW-0812">Transmembrane</keyword>
<dbReference type="EMBL" id="UOFT01000029">
    <property type="protein sequence ID" value="VAW93001.1"/>
    <property type="molecule type" value="Genomic_DNA"/>
</dbReference>
<gene>
    <name evidence="10" type="ORF">MNBD_GAMMA23-819</name>
</gene>
<dbReference type="InterPro" id="IPR017825">
    <property type="entry name" value="Lycopene_cyclase_dom"/>
</dbReference>
<sequence length="227" mass="26064">MSDQYIWLIWASAFLIPWIIIYIFSPKNRKAMLWASFFTMPFGLTEPIFVPEYWSPPSLFDLALTTGFDIESLIFCFAIGGVGSVLYNSLTGHKLSEVHEHERQQPLHRHHYKALSAPFIAFPLLYFFPWNPIYPSILAMLVGVIANTLCRPDLKRKTLIGGGLFLGIYVIYLLGLEWSAPGYIERVWNLDALSGISIGFAPIEELLFAIMFGIYWAGVYEHFTWRK</sequence>
<keyword evidence="4" id="KW-0125">Carotenoid biosynthesis</keyword>
<name>A0A3B0ZMU7_9ZZZZ</name>
<evidence type="ECO:0000256" key="1">
    <source>
        <dbReference type="ARBA" id="ARBA00004141"/>
    </source>
</evidence>
<evidence type="ECO:0000256" key="4">
    <source>
        <dbReference type="ARBA" id="ARBA00022746"/>
    </source>
</evidence>
<evidence type="ECO:0000256" key="2">
    <source>
        <dbReference type="ARBA" id="ARBA00004829"/>
    </source>
</evidence>
<feature type="domain" description="Lycopene cyclase" evidence="9">
    <location>
        <begin position="131"/>
        <end position="223"/>
    </location>
</feature>
<evidence type="ECO:0000256" key="7">
    <source>
        <dbReference type="ARBA" id="ARBA00023235"/>
    </source>
</evidence>
<proteinExistence type="predicted"/>
<dbReference type="GO" id="GO:0016872">
    <property type="term" value="F:intramolecular lyase activity"/>
    <property type="evidence" value="ECO:0007669"/>
    <property type="project" value="InterPro"/>
</dbReference>
<reference evidence="10" key="1">
    <citation type="submission" date="2018-06" db="EMBL/GenBank/DDBJ databases">
        <authorList>
            <person name="Zhirakovskaya E."/>
        </authorList>
    </citation>
    <scope>NUCLEOTIDE SEQUENCE</scope>
</reference>
<feature type="transmembrane region" description="Helical" evidence="8">
    <location>
        <begin position="31"/>
        <end position="50"/>
    </location>
</feature>
<evidence type="ECO:0000256" key="8">
    <source>
        <dbReference type="SAM" id="Phobius"/>
    </source>
</evidence>
<keyword evidence="7" id="KW-0413">Isomerase</keyword>
<feature type="transmembrane region" description="Helical" evidence="8">
    <location>
        <begin position="6"/>
        <end position="24"/>
    </location>
</feature>